<reference evidence="2" key="1">
    <citation type="submission" date="2022-11" db="UniProtKB">
        <authorList>
            <consortium name="WormBaseParasite"/>
        </authorList>
    </citation>
    <scope>IDENTIFICATION</scope>
</reference>
<name>A0A915K0G9_ROMCU</name>
<dbReference type="Proteomes" id="UP000887565">
    <property type="component" value="Unplaced"/>
</dbReference>
<protein>
    <submittedName>
        <fullName evidence="2">Uncharacterized protein</fullName>
    </submittedName>
</protein>
<keyword evidence="1" id="KW-1185">Reference proteome</keyword>
<dbReference type="WBParaSite" id="nRc.2.0.1.t32167-RA">
    <property type="protein sequence ID" value="nRc.2.0.1.t32167-RA"/>
    <property type="gene ID" value="nRc.2.0.1.g32167"/>
</dbReference>
<evidence type="ECO:0000313" key="1">
    <source>
        <dbReference type="Proteomes" id="UP000887565"/>
    </source>
</evidence>
<accession>A0A915K0G9</accession>
<proteinExistence type="predicted"/>
<sequence length="154" mass="16700">MTILVVDVGWVSMPMSGPLRGAAEMDGKASRASRSSEDCELARDESVVAVVEKIRFWVALAPDPAVIRRQKIHGHGSTPGNSPYCDGAQKSGEEVEMCAAGQTLAADDRNNHPMDSPRIPMGWLRAVGIIEAWPILLLCMRQNVRTPTAPKTVH</sequence>
<dbReference type="AlphaFoldDB" id="A0A915K0G9"/>
<evidence type="ECO:0000313" key="2">
    <source>
        <dbReference type="WBParaSite" id="nRc.2.0.1.t32167-RA"/>
    </source>
</evidence>
<organism evidence="1 2">
    <name type="scientific">Romanomermis culicivorax</name>
    <name type="common">Nematode worm</name>
    <dbReference type="NCBI Taxonomy" id="13658"/>
    <lineage>
        <taxon>Eukaryota</taxon>
        <taxon>Metazoa</taxon>
        <taxon>Ecdysozoa</taxon>
        <taxon>Nematoda</taxon>
        <taxon>Enoplea</taxon>
        <taxon>Dorylaimia</taxon>
        <taxon>Mermithida</taxon>
        <taxon>Mermithoidea</taxon>
        <taxon>Mermithidae</taxon>
        <taxon>Romanomermis</taxon>
    </lineage>
</organism>